<dbReference type="OrthoDB" id="1491375at2"/>
<keyword evidence="7" id="KW-1133">Transmembrane helix</keyword>
<dbReference type="GO" id="GO:0005886">
    <property type="term" value="C:plasma membrane"/>
    <property type="evidence" value="ECO:0007669"/>
    <property type="project" value="UniProtKB-SubCell"/>
</dbReference>
<evidence type="ECO:0000256" key="5">
    <source>
        <dbReference type="ARBA" id="ARBA00022692"/>
    </source>
</evidence>
<gene>
    <name evidence="10" type="ORF">PG2T_04545</name>
</gene>
<keyword evidence="2" id="KW-0813">Transport</keyword>
<sequence length="174" mass="18559">MKVASSAGPQRLPARVAAVLFAGLLAQAGFDLWRSRQEVLEGPAAAVRAEPVAPPSGADVSLIIDRHLFGQPASDAVAQAAPETRANLVLGGIWFAPGTEGYALIGEPGQQQRLYRVGAQLPADAQLLEIQADRVLLRRRGQRELLLLRPQVPESASPSASAATPAELMRKRFR</sequence>
<dbReference type="AlphaFoldDB" id="A0A1B1YRZ0"/>
<evidence type="ECO:0000313" key="10">
    <source>
        <dbReference type="EMBL" id="ANX03532.1"/>
    </source>
</evidence>
<keyword evidence="6" id="KW-0653">Protein transport</keyword>
<evidence type="ECO:0000313" key="11">
    <source>
        <dbReference type="Proteomes" id="UP000092952"/>
    </source>
</evidence>
<dbReference type="Pfam" id="PF11356">
    <property type="entry name" value="T2SSC"/>
    <property type="match status" value="1"/>
</dbReference>
<dbReference type="InParanoid" id="A0A1B1YRZ0"/>
<name>A0A1B1YRZ0_9GAMM</name>
<evidence type="ECO:0000256" key="2">
    <source>
        <dbReference type="ARBA" id="ARBA00022448"/>
    </source>
</evidence>
<protein>
    <recommendedName>
        <fullName evidence="9">Type II secretion system protein GspC N-terminal domain-containing protein</fullName>
    </recommendedName>
</protein>
<reference evidence="11" key="1">
    <citation type="submission" date="2016-03" db="EMBL/GenBank/DDBJ databases">
        <title>Complete genome sequence of Solimmundus cernigliae, representing a novel lineage of polycyclic aromatic hydrocarbon degraders within the Gammaproteobacteria.</title>
        <authorList>
            <person name="Singleton D.R."/>
            <person name="Dickey A.N."/>
            <person name="Scholl E.H."/>
            <person name="Wright F.A."/>
            <person name="Aitken M.D."/>
        </authorList>
    </citation>
    <scope>NUCLEOTIDE SEQUENCE [LARGE SCALE GENOMIC DNA]</scope>
    <source>
        <strain evidence="11">TR3.2</strain>
    </source>
</reference>
<dbReference type="InterPro" id="IPR024961">
    <property type="entry name" value="T2SS_GspC_N"/>
</dbReference>
<dbReference type="Proteomes" id="UP000092952">
    <property type="component" value="Chromosome"/>
</dbReference>
<keyword evidence="4" id="KW-0997">Cell inner membrane</keyword>
<dbReference type="STRING" id="1810504.PG2T_04545"/>
<accession>A0A1B1YRZ0</accession>
<keyword evidence="11" id="KW-1185">Reference proteome</keyword>
<dbReference type="GO" id="GO:0015031">
    <property type="term" value="P:protein transport"/>
    <property type="evidence" value="ECO:0007669"/>
    <property type="project" value="UniProtKB-KW"/>
</dbReference>
<dbReference type="EMBL" id="CP014671">
    <property type="protein sequence ID" value="ANX03532.1"/>
    <property type="molecule type" value="Genomic_DNA"/>
</dbReference>
<proteinExistence type="predicted"/>
<dbReference type="KEGG" id="gbi:PG2T_04545"/>
<feature type="domain" description="Type II secretion system protein GspC N-terminal" evidence="9">
    <location>
        <begin position="20"/>
        <end position="147"/>
    </location>
</feature>
<keyword evidence="3" id="KW-1003">Cell membrane</keyword>
<evidence type="ECO:0000256" key="7">
    <source>
        <dbReference type="ARBA" id="ARBA00022989"/>
    </source>
</evidence>
<evidence type="ECO:0000256" key="3">
    <source>
        <dbReference type="ARBA" id="ARBA00022475"/>
    </source>
</evidence>
<evidence type="ECO:0000256" key="1">
    <source>
        <dbReference type="ARBA" id="ARBA00004533"/>
    </source>
</evidence>
<evidence type="ECO:0000256" key="8">
    <source>
        <dbReference type="ARBA" id="ARBA00023136"/>
    </source>
</evidence>
<organism evidence="10 11">
    <name type="scientific">Immundisolibacter cernigliae</name>
    <dbReference type="NCBI Taxonomy" id="1810504"/>
    <lineage>
        <taxon>Bacteria</taxon>
        <taxon>Pseudomonadati</taxon>
        <taxon>Pseudomonadota</taxon>
        <taxon>Gammaproteobacteria</taxon>
        <taxon>Immundisolibacterales</taxon>
        <taxon>Immundisolibacteraceae</taxon>
        <taxon>Immundisolibacter</taxon>
    </lineage>
</organism>
<dbReference type="Gene3D" id="2.30.30.830">
    <property type="match status" value="1"/>
</dbReference>
<comment type="subcellular location">
    <subcellularLocation>
        <location evidence="1">Cell inner membrane</location>
    </subcellularLocation>
</comment>
<dbReference type="RefSeq" id="WP_068803029.1">
    <property type="nucleotide sequence ID" value="NZ_CP014671.1"/>
</dbReference>
<evidence type="ECO:0000259" key="9">
    <source>
        <dbReference type="Pfam" id="PF11356"/>
    </source>
</evidence>
<keyword evidence="8" id="KW-0472">Membrane</keyword>
<evidence type="ECO:0000256" key="6">
    <source>
        <dbReference type="ARBA" id="ARBA00022927"/>
    </source>
</evidence>
<evidence type="ECO:0000256" key="4">
    <source>
        <dbReference type="ARBA" id="ARBA00022519"/>
    </source>
</evidence>
<keyword evidence="5" id="KW-0812">Transmembrane</keyword>